<dbReference type="EMBL" id="CAOQHR010000008">
    <property type="protein sequence ID" value="CAI6338667.1"/>
    <property type="molecule type" value="Genomic_DNA"/>
</dbReference>
<name>A0A9W4UPC6_9PLEO</name>
<sequence length="118" mass="13120">MGGVFFSSIPVLPPSHGKWAIHLYSMCTVLSSYPLLTPHPTANALLRYRPNLQLDSVHAQHVTREINPHSKSAPAWSRAPYTDLLSSLLSEKDAILVLHNALSCTIYKPKRLHILAQT</sequence>
<organism evidence="1 2">
    <name type="scientific">Periconia digitata</name>
    <dbReference type="NCBI Taxonomy" id="1303443"/>
    <lineage>
        <taxon>Eukaryota</taxon>
        <taxon>Fungi</taxon>
        <taxon>Dikarya</taxon>
        <taxon>Ascomycota</taxon>
        <taxon>Pezizomycotina</taxon>
        <taxon>Dothideomycetes</taxon>
        <taxon>Pleosporomycetidae</taxon>
        <taxon>Pleosporales</taxon>
        <taxon>Massarineae</taxon>
        <taxon>Periconiaceae</taxon>
        <taxon>Periconia</taxon>
    </lineage>
</organism>
<dbReference type="Proteomes" id="UP001152607">
    <property type="component" value="Unassembled WGS sequence"/>
</dbReference>
<dbReference type="AlphaFoldDB" id="A0A9W4UPC6"/>
<accession>A0A9W4UPC6</accession>
<keyword evidence="2" id="KW-1185">Reference proteome</keyword>
<reference evidence="1" key="1">
    <citation type="submission" date="2023-01" db="EMBL/GenBank/DDBJ databases">
        <authorList>
            <person name="Van Ghelder C."/>
            <person name="Rancurel C."/>
        </authorList>
    </citation>
    <scope>NUCLEOTIDE SEQUENCE</scope>
    <source>
        <strain evidence="1">CNCM I-4278</strain>
    </source>
</reference>
<comment type="caution">
    <text evidence="1">The sequence shown here is derived from an EMBL/GenBank/DDBJ whole genome shotgun (WGS) entry which is preliminary data.</text>
</comment>
<evidence type="ECO:0000313" key="1">
    <source>
        <dbReference type="EMBL" id="CAI6338667.1"/>
    </source>
</evidence>
<gene>
    <name evidence="1" type="ORF">PDIGIT_LOCUS11799</name>
</gene>
<evidence type="ECO:0000313" key="2">
    <source>
        <dbReference type="Proteomes" id="UP001152607"/>
    </source>
</evidence>
<proteinExistence type="predicted"/>
<protein>
    <submittedName>
        <fullName evidence="1">Uncharacterized protein</fullName>
    </submittedName>
</protein>